<reference evidence="2 3" key="1">
    <citation type="journal article" date="2020" name="Nature">
        <title>Six reference-quality genomes reveal evolution of bat adaptations.</title>
        <authorList>
            <person name="Jebb D."/>
            <person name="Huang Z."/>
            <person name="Pippel M."/>
            <person name="Hughes G.M."/>
            <person name="Lavrichenko K."/>
            <person name="Devanna P."/>
            <person name="Winkler S."/>
            <person name="Jermiin L.S."/>
            <person name="Skirmuntt E.C."/>
            <person name="Katzourakis A."/>
            <person name="Burkitt-Gray L."/>
            <person name="Ray D.A."/>
            <person name="Sullivan K.A.M."/>
            <person name="Roscito J.G."/>
            <person name="Kirilenko B.M."/>
            <person name="Davalos L.M."/>
            <person name="Corthals A.P."/>
            <person name="Power M.L."/>
            <person name="Jones G."/>
            <person name="Ransome R.D."/>
            <person name="Dechmann D.K.N."/>
            <person name="Locatelli A.G."/>
            <person name="Puechmaille S.J."/>
            <person name="Fedrigo O."/>
            <person name="Jarvis E.D."/>
            <person name="Hiller M."/>
            <person name="Vernes S.C."/>
            <person name="Myers E.W."/>
            <person name="Teeling E.C."/>
        </authorList>
    </citation>
    <scope>NUCLEOTIDE SEQUENCE [LARGE SCALE GENOMIC DNA]</scope>
    <source>
        <strain evidence="2">MMolMol1</strain>
        <tissue evidence="2">Muscle</tissue>
    </source>
</reference>
<feature type="domain" description="L1 transposable element RRM" evidence="1">
    <location>
        <begin position="5"/>
        <end position="77"/>
    </location>
</feature>
<dbReference type="PANTHER" id="PTHR11505">
    <property type="entry name" value="L1 TRANSPOSABLE ELEMENT-RELATED"/>
    <property type="match status" value="1"/>
</dbReference>
<dbReference type="InterPro" id="IPR004244">
    <property type="entry name" value="Transposase_22"/>
</dbReference>
<dbReference type="EMBL" id="JACASF010000007">
    <property type="protein sequence ID" value="KAF6469790.1"/>
    <property type="molecule type" value="Genomic_DNA"/>
</dbReference>
<proteinExistence type="predicted"/>
<dbReference type="AlphaFoldDB" id="A0A7J8HCH6"/>
<dbReference type="Gene3D" id="3.30.70.1820">
    <property type="entry name" value="L1 transposable element, RRM domain"/>
    <property type="match status" value="1"/>
</dbReference>
<comment type="caution">
    <text evidence="2">The sequence shown here is derived from an EMBL/GenBank/DDBJ whole genome shotgun (WGS) entry which is preliminary data.</text>
</comment>
<organism evidence="2 3">
    <name type="scientific">Molossus molossus</name>
    <name type="common">Pallas' mastiff bat</name>
    <name type="synonym">Vespertilio molossus</name>
    <dbReference type="NCBI Taxonomy" id="27622"/>
    <lineage>
        <taxon>Eukaryota</taxon>
        <taxon>Metazoa</taxon>
        <taxon>Chordata</taxon>
        <taxon>Craniata</taxon>
        <taxon>Vertebrata</taxon>
        <taxon>Euteleostomi</taxon>
        <taxon>Mammalia</taxon>
        <taxon>Eutheria</taxon>
        <taxon>Laurasiatheria</taxon>
        <taxon>Chiroptera</taxon>
        <taxon>Yangochiroptera</taxon>
        <taxon>Molossidae</taxon>
        <taxon>Molossus</taxon>
    </lineage>
</organism>
<accession>A0A7J8HCH6</accession>
<gene>
    <name evidence="2" type="ORF">HJG59_011148</name>
</gene>
<dbReference type="InParanoid" id="A0A7J8HCH6"/>
<evidence type="ECO:0000259" key="1">
    <source>
        <dbReference type="Pfam" id="PF02994"/>
    </source>
</evidence>
<evidence type="ECO:0000313" key="3">
    <source>
        <dbReference type="Proteomes" id="UP000550707"/>
    </source>
</evidence>
<dbReference type="Pfam" id="PF02994">
    <property type="entry name" value="Transposase_22"/>
    <property type="match status" value="1"/>
</dbReference>
<dbReference type="Proteomes" id="UP000550707">
    <property type="component" value="Unassembled WGS sequence"/>
</dbReference>
<protein>
    <recommendedName>
        <fullName evidence="1">L1 transposable element RRM domain-containing protein</fullName>
    </recommendedName>
</protein>
<dbReference type="InterPro" id="IPR043636">
    <property type="entry name" value="L1_RRM_dom"/>
</dbReference>
<sequence length="157" mass="17682">MKCNNTHIIGVPEGEVSEQGIVNLFKEMMTEKFLNPVKKKVMQVQETERVPIKMNTKTLTSRHIIIKMENIKDKERISALVDLVWQLDCRPMDQRVTSSILVKGTYLSCSSIPGYGWGCAGGNQSMCLSHINVPPHPSLPLYLKINGKIPFGEDLKK</sequence>
<evidence type="ECO:0000313" key="2">
    <source>
        <dbReference type="EMBL" id="KAF6469790.1"/>
    </source>
</evidence>
<name>A0A7J8HCH6_MOLMO</name>
<keyword evidence="3" id="KW-1185">Reference proteome</keyword>